<sequence length="140" mass="16744">MNKVSQWVDKKVGYIHNLEKNLATLEANMADLKAKRNDLLRKATREEEDRGRQKLEEFQVWHSKVEFLENRVDGLLDARGVQLQRLCLCGFCSKSLRSSYRYGKKVFLSLTEVEELRVENLERFLGKLKHPRWRKYKFNR</sequence>
<reference evidence="2" key="1">
    <citation type="submission" date="2020-01" db="EMBL/GenBank/DDBJ databases">
        <authorList>
            <person name="Mishra B."/>
        </authorList>
    </citation>
    <scope>NUCLEOTIDE SEQUENCE [LARGE SCALE GENOMIC DNA]</scope>
</reference>
<name>A0A6D2I9D6_9BRAS</name>
<dbReference type="OrthoDB" id="1110501at2759"/>
<evidence type="ECO:0000256" key="1">
    <source>
        <dbReference type="SAM" id="Coils"/>
    </source>
</evidence>
<protein>
    <submittedName>
        <fullName evidence="2">Uncharacterized protein</fullName>
    </submittedName>
</protein>
<feature type="coiled-coil region" evidence="1">
    <location>
        <begin position="15"/>
        <end position="49"/>
    </location>
</feature>
<dbReference type="AlphaFoldDB" id="A0A6D2I9D6"/>
<organism evidence="2 3">
    <name type="scientific">Microthlaspi erraticum</name>
    <dbReference type="NCBI Taxonomy" id="1685480"/>
    <lineage>
        <taxon>Eukaryota</taxon>
        <taxon>Viridiplantae</taxon>
        <taxon>Streptophyta</taxon>
        <taxon>Embryophyta</taxon>
        <taxon>Tracheophyta</taxon>
        <taxon>Spermatophyta</taxon>
        <taxon>Magnoliopsida</taxon>
        <taxon>eudicotyledons</taxon>
        <taxon>Gunneridae</taxon>
        <taxon>Pentapetalae</taxon>
        <taxon>rosids</taxon>
        <taxon>malvids</taxon>
        <taxon>Brassicales</taxon>
        <taxon>Brassicaceae</taxon>
        <taxon>Coluteocarpeae</taxon>
        <taxon>Microthlaspi</taxon>
    </lineage>
</organism>
<evidence type="ECO:0000313" key="3">
    <source>
        <dbReference type="Proteomes" id="UP000467841"/>
    </source>
</evidence>
<dbReference type="EMBL" id="CACVBM020000777">
    <property type="protein sequence ID" value="CAA7023494.1"/>
    <property type="molecule type" value="Genomic_DNA"/>
</dbReference>
<keyword evidence="1" id="KW-0175">Coiled coil</keyword>
<proteinExistence type="predicted"/>
<comment type="caution">
    <text evidence="2">The sequence shown here is derived from an EMBL/GenBank/DDBJ whole genome shotgun (WGS) entry which is preliminary data.</text>
</comment>
<accession>A0A6D2I9D6</accession>
<dbReference type="Proteomes" id="UP000467841">
    <property type="component" value="Unassembled WGS sequence"/>
</dbReference>
<gene>
    <name evidence="2" type="ORF">MERR_LOCUS10729</name>
</gene>
<evidence type="ECO:0000313" key="2">
    <source>
        <dbReference type="EMBL" id="CAA7023494.1"/>
    </source>
</evidence>
<keyword evidence="3" id="KW-1185">Reference proteome</keyword>